<proteinExistence type="inferred from homology"/>
<dbReference type="Gene3D" id="3.40.50.200">
    <property type="entry name" value="Peptidase S8/S53 domain"/>
    <property type="match status" value="1"/>
</dbReference>
<dbReference type="SUPFAM" id="SSF52743">
    <property type="entry name" value="Subtilisin-like"/>
    <property type="match status" value="1"/>
</dbReference>
<evidence type="ECO:0000256" key="5">
    <source>
        <dbReference type="PROSITE-ProRule" id="PRU01240"/>
    </source>
</evidence>
<feature type="domain" description="Peptidase S8/S53" evidence="6">
    <location>
        <begin position="179"/>
        <end position="428"/>
    </location>
</feature>
<reference evidence="7 8" key="1">
    <citation type="journal article" date="2019" name="Environ. Microbiol.">
        <title>Species interactions and distinct microbial communities in high Arctic permafrost affected cryosols are associated with the CH4 and CO2 gas fluxes.</title>
        <authorList>
            <person name="Altshuler I."/>
            <person name="Hamel J."/>
            <person name="Turney S."/>
            <person name="Magnuson E."/>
            <person name="Levesque R."/>
            <person name="Greer C."/>
            <person name="Whyte L.G."/>
        </authorList>
    </citation>
    <scope>NUCLEOTIDE SEQUENCE [LARGE SCALE GENOMIC DNA]</scope>
    <source>
        <strain evidence="7 8">E6.1</strain>
    </source>
</reference>
<keyword evidence="3" id="KW-0378">Hydrolase</keyword>
<dbReference type="Pfam" id="PF00082">
    <property type="entry name" value="Peptidase_S8"/>
    <property type="match status" value="1"/>
</dbReference>
<dbReference type="InterPro" id="IPR036852">
    <property type="entry name" value="Peptidase_S8/S53_dom_sf"/>
</dbReference>
<dbReference type="EMBL" id="RCZC01000002">
    <property type="protein sequence ID" value="TPG55086.1"/>
    <property type="molecule type" value="Genomic_DNA"/>
</dbReference>
<dbReference type="PROSITE" id="PS51892">
    <property type="entry name" value="SUBTILASE"/>
    <property type="match status" value="1"/>
</dbReference>
<dbReference type="PANTHER" id="PTHR43806:SF11">
    <property type="entry name" value="CEREVISIN-RELATED"/>
    <property type="match status" value="1"/>
</dbReference>
<dbReference type="PROSITE" id="PS00138">
    <property type="entry name" value="SUBTILASE_SER"/>
    <property type="match status" value="1"/>
</dbReference>
<dbReference type="Proteomes" id="UP000319931">
    <property type="component" value="Unassembled WGS sequence"/>
</dbReference>
<evidence type="ECO:0000256" key="2">
    <source>
        <dbReference type="ARBA" id="ARBA00022670"/>
    </source>
</evidence>
<keyword evidence="8" id="KW-1185">Reference proteome</keyword>
<comment type="similarity">
    <text evidence="1 5">Belongs to the peptidase S8 family.</text>
</comment>
<keyword evidence="2 7" id="KW-0645">Protease</keyword>
<comment type="caution">
    <text evidence="5">Lacks conserved residue(s) required for the propagation of feature annotation.</text>
</comment>
<dbReference type="InterPro" id="IPR015500">
    <property type="entry name" value="Peptidase_S8_subtilisin-rel"/>
</dbReference>
<dbReference type="CDD" id="cd04843">
    <property type="entry name" value="Peptidases_S8_11"/>
    <property type="match status" value="1"/>
</dbReference>
<dbReference type="RefSeq" id="WP_140850221.1">
    <property type="nucleotide sequence ID" value="NZ_RCZC01000002.1"/>
</dbReference>
<protein>
    <submittedName>
        <fullName evidence="7">Serine protease</fullName>
    </submittedName>
</protein>
<organism evidence="7 8">
    <name type="scientific">Sphingomonas glacialis</name>
    <dbReference type="NCBI Taxonomy" id="658225"/>
    <lineage>
        <taxon>Bacteria</taxon>
        <taxon>Pseudomonadati</taxon>
        <taxon>Pseudomonadota</taxon>
        <taxon>Alphaproteobacteria</taxon>
        <taxon>Sphingomonadales</taxon>
        <taxon>Sphingomonadaceae</taxon>
        <taxon>Sphingomonas</taxon>
    </lineage>
</organism>
<dbReference type="InterPro" id="IPR023828">
    <property type="entry name" value="Peptidase_S8_Ser-AS"/>
</dbReference>
<sequence>MKEVVVVFSDEAAPAALAPEAGEPLLTDVLNAFNVALEPVLQDVGAPDLIERPRTEAEQALSRYFRTEIDDGNADALAARLQALPQVESAYVKPEVENPIAPFDLAAKVAAPMAPAGIIPDFVPQQGYLGVAPGGIDANAAWSQPGGDGAGVAIVDVEGGWCFTHIDLPTVGNGGCRAGTPYPQLSWRNHGTAVLGEIVGATNSFGVTGIAPAAPFAGVSHNGLGSAKAIQTAASLLAAGDIILLEMHRPGPRFNYASRADQRGFIAVEWWPDDFLAIQLAAEKGIIVVEAAGNGAEDLDDIFYDAAGSGFPATWKNPFRGAADSGAIIVGAGAPPSGTFGPDRSRLDFSNFGSRVDCQGWGREVVSTGYGDLYAGTGEDEWFTSTFSGTSSASPIVTGVVACLQGVARARGRPLTPNAVRAHLRTTGSPQTASALAPFTQNIGTRPDLAALLPLV</sequence>
<dbReference type="OrthoDB" id="9790784at2"/>
<evidence type="ECO:0000259" key="6">
    <source>
        <dbReference type="Pfam" id="PF00082"/>
    </source>
</evidence>
<dbReference type="InterPro" id="IPR000209">
    <property type="entry name" value="Peptidase_S8/S53_dom"/>
</dbReference>
<accession>A0A502G1E5</accession>
<evidence type="ECO:0000256" key="4">
    <source>
        <dbReference type="ARBA" id="ARBA00022825"/>
    </source>
</evidence>
<comment type="caution">
    <text evidence="7">The sequence shown here is derived from an EMBL/GenBank/DDBJ whole genome shotgun (WGS) entry which is preliminary data.</text>
</comment>
<keyword evidence="4" id="KW-0720">Serine protease</keyword>
<evidence type="ECO:0000256" key="1">
    <source>
        <dbReference type="ARBA" id="ARBA00011073"/>
    </source>
</evidence>
<dbReference type="GO" id="GO:0006508">
    <property type="term" value="P:proteolysis"/>
    <property type="evidence" value="ECO:0007669"/>
    <property type="project" value="UniProtKB-KW"/>
</dbReference>
<gene>
    <name evidence="7" type="ORF">EAH76_10975</name>
</gene>
<evidence type="ECO:0000256" key="3">
    <source>
        <dbReference type="ARBA" id="ARBA00022801"/>
    </source>
</evidence>
<dbReference type="InterPro" id="IPR034073">
    <property type="entry name" value="Subtilisin_DY-like_dom"/>
</dbReference>
<dbReference type="AlphaFoldDB" id="A0A502G1E5"/>
<evidence type="ECO:0000313" key="8">
    <source>
        <dbReference type="Proteomes" id="UP000319931"/>
    </source>
</evidence>
<evidence type="ECO:0000313" key="7">
    <source>
        <dbReference type="EMBL" id="TPG55086.1"/>
    </source>
</evidence>
<dbReference type="PRINTS" id="PR00723">
    <property type="entry name" value="SUBTILISIN"/>
</dbReference>
<dbReference type="GO" id="GO:0004252">
    <property type="term" value="F:serine-type endopeptidase activity"/>
    <property type="evidence" value="ECO:0007669"/>
    <property type="project" value="InterPro"/>
</dbReference>
<name>A0A502G1E5_9SPHN</name>
<dbReference type="PANTHER" id="PTHR43806">
    <property type="entry name" value="PEPTIDASE S8"/>
    <property type="match status" value="1"/>
</dbReference>
<dbReference type="InterPro" id="IPR050131">
    <property type="entry name" value="Peptidase_S8_subtilisin-like"/>
</dbReference>